<comment type="caution">
    <text evidence="1">The sequence shown here is derived from an EMBL/GenBank/DDBJ whole genome shotgun (WGS) entry which is preliminary data.</text>
</comment>
<name>A0A838BET8_9HYPH</name>
<proteinExistence type="predicted"/>
<organism evidence="1 2">
    <name type="scientific">Mesorhizobium neociceri</name>
    <dbReference type="NCBI Taxonomy" id="1307853"/>
    <lineage>
        <taxon>Bacteria</taxon>
        <taxon>Pseudomonadati</taxon>
        <taxon>Pseudomonadota</taxon>
        <taxon>Alphaproteobacteria</taxon>
        <taxon>Hyphomicrobiales</taxon>
        <taxon>Phyllobacteriaceae</taxon>
        <taxon>Mesorhizobium</taxon>
    </lineage>
</organism>
<dbReference type="RefSeq" id="WP_181061754.1">
    <property type="nucleotide sequence ID" value="NZ_JACDTY010000028.1"/>
</dbReference>
<evidence type="ECO:0000313" key="1">
    <source>
        <dbReference type="EMBL" id="MBA1144822.1"/>
    </source>
</evidence>
<keyword evidence="2" id="KW-1185">Reference proteome</keyword>
<dbReference type="AlphaFoldDB" id="A0A838BET8"/>
<accession>A0A838BET8</accession>
<sequence>MRHCFLNIVDKRVFAIPMATTRDGWEKFAGPVIMIGELPSISDKEIGLATLNALGAYASDVPDDIAHTVVLDRSASRFGFKSYNSLRWKSRQMSVDQGSDDKFTLTPYAKVNRESAIPLDTILSSTGAPEDLGRAVRECISLCR</sequence>
<protein>
    <submittedName>
        <fullName evidence="1">Uncharacterized protein</fullName>
    </submittedName>
</protein>
<dbReference type="InterPro" id="IPR037891">
    <property type="entry name" value="Cdil-like_sf"/>
</dbReference>
<evidence type="ECO:0000313" key="2">
    <source>
        <dbReference type="Proteomes" id="UP000558284"/>
    </source>
</evidence>
<reference evidence="1 2" key="1">
    <citation type="submission" date="2020-07" db="EMBL/GenBank/DDBJ databases">
        <title>Definition of the novel symbiovar canariense within Mesorhizobium novociceri, a new species of genus Mesorhizobium nodulating Cicer canariense in the Caldera de Taburiente National Park (La Palma, Canary Islands).</title>
        <authorList>
            <person name="Leon-Barrios M."/>
            <person name="Perez-Yepez J."/>
            <person name="Flores-Felix J.D."/>
            <person name="Ramirez-Baena M.H."/>
            <person name="Pulido-Suarez L."/>
            <person name="Igual J.M."/>
            <person name="Velazquez E."/>
            <person name="Peix A."/>
        </authorList>
    </citation>
    <scope>NUCLEOTIDE SEQUENCE [LARGE SCALE GENOMIC DNA]</scope>
    <source>
        <strain evidence="1 2">CCANP35</strain>
    </source>
</reference>
<dbReference type="Proteomes" id="UP000558284">
    <property type="component" value="Unassembled WGS sequence"/>
</dbReference>
<gene>
    <name evidence="1" type="ORF">H0241_32010</name>
</gene>
<dbReference type="Gene3D" id="3.40.1590.10">
    <property type="entry name" value="NMB0488-like"/>
    <property type="match status" value="1"/>
</dbReference>
<dbReference type="SUPFAM" id="SSF160207">
    <property type="entry name" value="NMB0488-like"/>
    <property type="match status" value="1"/>
</dbReference>
<dbReference type="EMBL" id="JACDTY010000028">
    <property type="protein sequence ID" value="MBA1144822.1"/>
    <property type="molecule type" value="Genomic_DNA"/>
</dbReference>